<proteinExistence type="inferred from homology"/>
<evidence type="ECO:0000256" key="3">
    <source>
        <dbReference type="ARBA" id="ARBA00023015"/>
    </source>
</evidence>
<dbReference type="Pfam" id="PF05983">
    <property type="entry name" value="Med7"/>
    <property type="match status" value="1"/>
</dbReference>
<protein>
    <recommendedName>
        <fullName evidence="6">Mediator of RNA polymerase II transcription subunit 7</fullName>
    </recommendedName>
</protein>
<dbReference type="InterPro" id="IPR037212">
    <property type="entry name" value="Med7/Med21-like"/>
</dbReference>
<accession>A0A914ZNC0</accession>
<dbReference type="GO" id="GO:0016592">
    <property type="term" value="C:mediator complex"/>
    <property type="evidence" value="ECO:0007669"/>
    <property type="project" value="InterPro"/>
</dbReference>
<evidence type="ECO:0000256" key="2">
    <source>
        <dbReference type="ARBA" id="ARBA00009994"/>
    </source>
</evidence>
<dbReference type="GO" id="GO:0070847">
    <property type="term" value="C:core mediator complex"/>
    <property type="evidence" value="ECO:0007669"/>
    <property type="project" value="TreeGrafter"/>
</dbReference>
<keyword evidence="3 6" id="KW-0805">Transcription regulation</keyword>
<dbReference type="PANTHER" id="PTHR21428:SF11">
    <property type="entry name" value="MEDIATOR OF RNA POLYMERASE II TRANSCRIPTION SUBUNIT 7"/>
    <property type="match status" value="1"/>
</dbReference>
<comment type="subcellular location">
    <subcellularLocation>
        <location evidence="1 6">Nucleus</location>
    </subcellularLocation>
</comment>
<evidence type="ECO:0000256" key="6">
    <source>
        <dbReference type="RuleBase" id="RU364060"/>
    </source>
</evidence>
<reference evidence="8" key="1">
    <citation type="submission" date="2022-11" db="UniProtKB">
        <authorList>
            <consortium name="WormBaseParasite"/>
        </authorList>
    </citation>
    <scope>IDENTIFICATION</scope>
</reference>
<dbReference type="InterPro" id="IPR044888">
    <property type="entry name" value="Mediatior_Med7_sf"/>
</dbReference>
<sequence>MAAQPQAVISPFPQPPEYAKQYTDENISKKVVLPPPPVPTEFTVFGEEYNFEEEMIRSLQTQKMQQLFSSTGDWRSELKKLNRSTVAAFLDLLDILIRCPSHPERMEKLNNLRLLFINMHHLINEYRPLQARDTLQLMMKQQIASTEEVIERFRLHLAAGRQALSQCIDEITVFDEIAEDEDMDQTEDIKRSRLILANGESEIEGEKGARSSVDERRRALQRDVALYTLISLSESISGIPHFHSSFGVTYQPNSNMMILWPTCRRELHLCRLLATNLGRLYSRIGSTS</sequence>
<evidence type="ECO:0000256" key="1">
    <source>
        <dbReference type="ARBA" id="ARBA00004123"/>
    </source>
</evidence>
<keyword evidence="5 6" id="KW-0539">Nucleus</keyword>
<dbReference type="Proteomes" id="UP000887569">
    <property type="component" value="Unplaced"/>
</dbReference>
<keyword evidence="6" id="KW-0010">Activator</keyword>
<comment type="function">
    <text evidence="6">Component of the Mediator complex, a coactivator involved in the regulated transcription of nearly all RNA polymerase II-dependent genes. Mediator functions as a bridge to convey information from gene-specific regulatory proteins to the basal RNA polymerase II transcription machinery.</text>
</comment>
<name>A0A914ZNC0_PARUN</name>
<keyword evidence="7" id="KW-1185">Reference proteome</keyword>
<organism evidence="7 8">
    <name type="scientific">Parascaris univalens</name>
    <name type="common">Nematode worm</name>
    <dbReference type="NCBI Taxonomy" id="6257"/>
    <lineage>
        <taxon>Eukaryota</taxon>
        <taxon>Metazoa</taxon>
        <taxon>Ecdysozoa</taxon>
        <taxon>Nematoda</taxon>
        <taxon>Chromadorea</taxon>
        <taxon>Rhabditida</taxon>
        <taxon>Spirurina</taxon>
        <taxon>Ascaridomorpha</taxon>
        <taxon>Ascaridoidea</taxon>
        <taxon>Ascarididae</taxon>
        <taxon>Parascaris</taxon>
    </lineage>
</organism>
<evidence type="ECO:0000256" key="5">
    <source>
        <dbReference type="ARBA" id="ARBA00023242"/>
    </source>
</evidence>
<comment type="subunit">
    <text evidence="6">Component of the Mediator complex.</text>
</comment>
<evidence type="ECO:0000313" key="7">
    <source>
        <dbReference type="Proteomes" id="UP000887569"/>
    </source>
</evidence>
<dbReference type="InterPro" id="IPR009244">
    <property type="entry name" value="Mediatior_Med7"/>
</dbReference>
<dbReference type="Gene3D" id="6.10.140.200">
    <property type="match status" value="1"/>
</dbReference>
<dbReference type="AlphaFoldDB" id="A0A914ZNC0"/>
<evidence type="ECO:0000256" key="4">
    <source>
        <dbReference type="ARBA" id="ARBA00023163"/>
    </source>
</evidence>
<dbReference type="PANTHER" id="PTHR21428">
    <property type="entry name" value="MEDIATOR OF RNA POLYMERASE II TRANSCRIPTION SUBUNIT 7"/>
    <property type="match status" value="1"/>
</dbReference>
<dbReference type="SUPFAM" id="SSF140718">
    <property type="entry name" value="Mediator hinge subcomplex-like"/>
    <property type="match status" value="1"/>
</dbReference>
<keyword evidence="4 6" id="KW-0804">Transcription</keyword>
<evidence type="ECO:0000313" key="8">
    <source>
        <dbReference type="WBParaSite" id="PgB10_g077_t01"/>
    </source>
</evidence>
<comment type="similarity">
    <text evidence="2 6">Belongs to the Mediator complex subunit 7 family.</text>
</comment>
<dbReference type="GO" id="GO:0006357">
    <property type="term" value="P:regulation of transcription by RNA polymerase II"/>
    <property type="evidence" value="ECO:0007669"/>
    <property type="project" value="InterPro"/>
</dbReference>
<dbReference type="GO" id="GO:0003712">
    <property type="term" value="F:transcription coregulator activity"/>
    <property type="evidence" value="ECO:0007669"/>
    <property type="project" value="InterPro"/>
</dbReference>
<dbReference type="WBParaSite" id="PgB10_g077_t01">
    <property type="protein sequence ID" value="PgB10_g077_t01"/>
    <property type="gene ID" value="PgB10_g077"/>
</dbReference>